<keyword evidence="4" id="KW-0808">Transferase</keyword>
<dbReference type="GO" id="GO:0004364">
    <property type="term" value="F:glutathione transferase activity"/>
    <property type="evidence" value="ECO:0007669"/>
    <property type="project" value="UniProtKB-EC"/>
</dbReference>
<dbReference type="PROSITE" id="PS50405">
    <property type="entry name" value="GST_CTER"/>
    <property type="match status" value="1"/>
</dbReference>
<feature type="domain" description="GST C-terminal" evidence="3">
    <location>
        <begin position="91"/>
        <end position="212"/>
    </location>
</feature>
<name>A0ABM8NV26_9BURK</name>
<dbReference type="InterPro" id="IPR010987">
    <property type="entry name" value="Glutathione-S-Trfase_C-like"/>
</dbReference>
<dbReference type="SFLD" id="SFLDG00358">
    <property type="entry name" value="Main_(cytGST)"/>
    <property type="match status" value="1"/>
</dbReference>
<dbReference type="Pfam" id="PF02798">
    <property type="entry name" value="GST_N"/>
    <property type="match status" value="1"/>
</dbReference>
<comment type="similarity">
    <text evidence="1">Belongs to the GST superfamily.</text>
</comment>
<dbReference type="PANTHER" id="PTHR44051:SF19">
    <property type="entry name" value="DISULFIDE-BOND OXIDOREDUCTASE YFCG"/>
    <property type="match status" value="1"/>
</dbReference>
<dbReference type="Gene3D" id="3.40.30.10">
    <property type="entry name" value="Glutaredoxin"/>
    <property type="match status" value="1"/>
</dbReference>
<evidence type="ECO:0000259" key="2">
    <source>
        <dbReference type="PROSITE" id="PS50404"/>
    </source>
</evidence>
<dbReference type="Gene3D" id="1.20.1050.10">
    <property type="match status" value="1"/>
</dbReference>
<dbReference type="Proteomes" id="UP000656319">
    <property type="component" value="Unassembled WGS sequence"/>
</dbReference>
<dbReference type="InterPro" id="IPR004045">
    <property type="entry name" value="Glutathione_S-Trfase_N"/>
</dbReference>
<evidence type="ECO:0000256" key="1">
    <source>
        <dbReference type="RuleBase" id="RU003494"/>
    </source>
</evidence>
<dbReference type="PROSITE" id="PS50404">
    <property type="entry name" value="GST_NTER"/>
    <property type="match status" value="1"/>
</dbReference>
<dbReference type="EC" id="2.5.1.18" evidence="4"/>
<comment type="caution">
    <text evidence="4">The sequence shown here is derived from an EMBL/GenBank/DDBJ whole genome shotgun (WGS) entry which is preliminary data.</text>
</comment>
<evidence type="ECO:0000313" key="5">
    <source>
        <dbReference type="Proteomes" id="UP000656319"/>
    </source>
</evidence>
<evidence type="ECO:0000259" key="3">
    <source>
        <dbReference type="PROSITE" id="PS50405"/>
    </source>
</evidence>
<dbReference type="EMBL" id="CAJHCQ010000011">
    <property type="protein sequence ID" value="CAD6544883.1"/>
    <property type="molecule type" value="Genomic_DNA"/>
</dbReference>
<dbReference type="SUPFAM" id="SSF47616">
    <property type="entry name" value="GST C-terminal domain-like"/>
    <property type="match status" value="1"/>
</dbReference>
<protein>
    <submittedName>
        <fullName evidence="4">Glutathione S-transferase GstB</fullName>
        <ecNumber evidence="4">2.5.1.18</ecNumber>
    </submittedName>
</protein>
<dbReference type="PANTHER" id="PTHR44051">
    <property type="entry name" value="GLUTATHIONE S-TRANSFERASE-RELATED"/>
    <property type="match status" value="1"/>
</dbReference>
<keyword evidence="5" id="KW-1185">Reference proteome</keyword>
<dbReference type="SUPFAM" id="SSF52833">
    <property type="entry name" value="Thioredoxin-like"/>
    <property type="match status" value="1"/>
</dbReference>
<proteinExistence type="inferred from homology"/>
<dbReference type="RefSeq" id="WP_201697834.1">
    <property type="nucleotide sequence ID" value="NZ_CAJHCQ010000011.1"/>
</dbReference>
<reference evidence="4 5" key="1">
    <citation type="submission" date="2020-10" db="EMBL/GenBank/DDBJ databases">
        <authorList>
            <person name="Peeters C."/>
        </authorList>
    </citation>
    <scope>NUCLEOTIDE SEQUENCE [LARGE SCALE GENOMIC DNA]</scope>
    <source>
        <strain evidence="4 5">LMG 27952</strain>
    </source>
</reference>
<dbReference type="InterPro" id="IPR040079">
    <property type="entry name" value="Glutathione_S-Trfase"/>
</dbReference>
<dbReference type="SFLD" id="SFLDS00019">
    <property type="entry name" value="Glutathione_Transferase_(cytos"/>
    <property type="match status" value="1"/>
</dbReference>
<dbReference type="InterPro" id="IPR036282">
    <property type="entry name" value="Glutathione-S-Trfase_C_sf"/>
</dbReference>
<sequence length="212" mass="23967">MTTSEALTVLGRSNSSNVQKVMWLLDEIGQPCVRVDVGGQFGGNKAADYLAKNPNGVVPTLIHGDAVVWESNTILRYLAHYFRADSLYPTDPVGRSWVDRWMDWQLSSLGPANRTLFQRIVRTPPEQRRQDAIEEARAQNAELFGLLDGYLERSEYLGGASFSIADIAVGPLAYRWLTLPVERPNLHHVKRWYDLLCKRDAFQKHVIEIGLS</sequence>
<evidence type="ECO:0000313" key="4">
    <source>
        <dbReference type="EMBL" id="CAD6544883.1"/>
    </source>
</evidence>
<dbReference type="InterPro" id="IPR004046">
    <property type="entry name" value="GST_C"/>
</dbReference>
<dbReference type="SFLD" id="SFLDG01150">
    <property type="entry name" value="Main.1:_Beta-like"/>
    <property type="match status" value="1"/>
</dbReference>
<dbReference type="CDD" id="cd03047">
    <property type="entry name" value="GST_N_2"/>
    <property type="match status" value="1"/>
</dbReference>
<organism evidence="4 5">
    <name type="scientific">Paraburkholderia hiiakae</name>
    <dbReference type="NCBI Taxonomy" id="1081782"/>
    <lineage>
        <taxon>Bacteria</taxon>
        <taxon>Pseudomonadati</taxon>
        <taxon>Pseudomonadota</taxon>
        <taxon>Betaproteobacteria</taxon>
        <taxon>Burkholderiales</taxon>
        <taxon>Burkholderiaceae</taxon>
        <taxon>Paraburkholderia</taxon>
    </lineage>
</organism>
<gene>
    <name evidence="4" type="primary">gstB_3</name>
    <name evidence="4" type="ORF">LMG27952_04204</name>
</gene>
<accession>A0ABM8NV26</accession>
<feature type="domain" description="GST N-terminal" evidence="2">
    <location>
        <begin position="5"/>
        <end position="86"/>
    </location>
</feature>
<dbReference type="Pfam" id="PF00043">
    <property type="entry name" value="GST_C"/>
    <property type="match status" value="1"/>
</dbReference>
<dbReference type="CDD" id="cd03180">
    <property type="entry name" value="GST_C_2"/>
    <property type="match status" value="1"/>
</dbReference>
<dbReference type="InterPro" id="IPR036249">
    <property type="entry name" value="Thioredoxin-like_sf"/>
</dbReference>